<evidence type="ECO:0000256" key="2">
    <source>
        <dbReference type="SAM" id="SignalP"/>
    </source>
</evidence>
<feature type="transmembrane region" description="Helical" evidence="1">
    <location>
        <begin position="50"/>
        <end position="73"/>
    </location>
</feature>
<protein>
    <submittedName>
        <fullName evidence="3">Uncharacterized protein</fullName>
    </submittedName>
</protein>
<organism evidence="3 4">
    <name type="scientific">Leucobacter komagatae</name>
    <dbReference type="NCBI Taxonomy" id="55969"/>
    <lineage>
        <taxon>Bacteria</taxon>
        <taxon>Bacillati</taxon>
        <taxon>Actinomycetota</taxon>
        <taxon>Actinomycetes</taxon>
        <taxon>Micrococcales</taxon>
        <taxon>Microbacteriaceae</taxon>
        <taxon>Leucobacter</taxon>
    </lineage>
</organism>
<dbReference type="Proteomes" id="UP000032120">
    <property type="component" value="Unassembled WGS sequence"/>
</dbReference>
<feature type="signal peptide" evidence="2">
    <location>
        <begin position="1"/>
        <end position="26"/>
    </location>
</feature>
<comment type="caution">
    <text evidence="3">The sequence shown here is derived from an EMBL/GenBank/DDBJ whole genome shotgun (WGS) entry which is preliminary data.</text>
</comment>
<accession>A0A0D0IQ41</accession>
<keyword evidence="2" id="KW-0732">Signal</keyword>
<reference evidence="3 4" key="1">
    <citation type="submission" date="2015-01" db="EMBL/GenBank/DDBJ databases">
        <title>Draft genome sequence of Leucobacter komagatae strain VKM ST2845.</title>
        <authorList>
            <person name="Karlyshev A.V."/>
            <person name="Kudryashova E.B."/>
        </authorList>
    </citation>
    <scope>NUCLEOTIDE SEQUENCE [LARGE SCALE GENOMIC DNA]</scope>
    <source>
        <strain evidence="3 4">VKM ST2845</strain>
    </source>
</reference>
<dbReference type="RefSeq" id="WP_042543292.1">
    <property type="nucleotide sequence ID" value="NZ_JXSQ01000004.1"/>
</dbReference>
<dbReference type="EMBL" id="JXSQ01000004">
    <property type="protein sequence ID" value="KIP53147.1"/>
    <property type="molecule type" value="Genomic_DNA"/>
</dbReference>
<evidence type="ECO:0000256" key="1">
    <source>
        <dbReference type="SAM" id="Phobius"/>
    </source>
</evidence>
<proteinExistence type="predicted"/>
<feature type="chain" id="PRO_5002212886" evidence="2">
    <location>
        <begin position="27"/>
        <end position="80"/>
    </location>
</feature>
<evidence type="ECO:0000313" key="3">
    <source>
        <dbReference type="EMBL" id="KIP53147.1"/>
    </source>
</evidence>
<evidence type="ECO:0000313" key="4">
    <source>
        <dbReference type="Proteomes" id="UP000032120"/>
    </source>
</evidence>
<dbReference type="AlphaFoldDB" id="A0A0D0IQ41"/>
<name>A0A0D0IQ41_9MICO</name>
<gene>
    <name evidence="3" type="ORF">SD72_04755</name>
</gene>
<keyword evidence="1" id="KW-1133">Transmembrane helix</keyword>
<sequence>MKIRTRIATAASVALTTVLVSAPAFAAEGVEKVDTHAPFSAAGQPVDVVAISIVGVVLLGFILVTSTLVGNLFEKSKKQA</sequence>
<keyword evidence="4" id="KW-1185">Reference proteome</keyword>
<keyword evidence="1" id="KW-0472">Membrane</keyword>
<keyword evidence="1" id="KW-0812">Transmembrane</keyword>